<dbReference type="Proteomes" id="UP000077266">
    <property type="component" value="Unassembled WGS sequence"/>
</dbReference>
<sequence>MLFGLHILAFALTCGASLGALGYRQQRQTADPLSFDWYALEPSEDIVWTRCFDDDFQCARLTVPLDHADPDADDPKAQLALQLIPATDKANYQGTVLVNPGGPGDSGTAFILASRDILVDIIGPTFDILGFDVRGTGATLPLAQCFNSTQEYDAWARQEVRFLRVGDNSIPLARARDQVFSALCAEKISDFGRFVDASSTAADMLYMLEKFGQDKLLFYGRSYGSILGQFFATLYPQKVGRMILDGVVDGQSWQDGTDFLTSNVVDVDRLMDKLFANCAMTGPEKCAIWEPTASAVSRRVDRIIASLEKEPIPIPTSATGPLVLTVDAALGVVLHQLFFPMTGFPTLVTLFRAIELRDATAPILALVGSTPTSSATAPPWLQPNQVFQTIACADYGELDGSLAADAAAVRRATAVSRWAGPLNFARLRITCGAWSIRAKNRYAGPLAAKLETPMLFVSSRLDPGTPLSGARVAASRFDGTRLLIHETLGHTASGNPNSCAFAAMKAYMANGTLPPVGTVCPADSIPLLG</sequence>
<dbReference type="PANTHER" id="PTHR43248:SF25">
    <property type="entry name" value="AB HYDROLASE-1 DOMAIN-CONTAINING PROTEIN-RELATED"/>
    <property type="match status" value="1"/>
</dbReference>
<keyword evidence="2 6" id="KW-0378">Hydrolase</keyword>
<evidence type="ECO:0000259" key="4">
    <source>
        <dbReference type="Pfam" id="PF00561"/>
    </source>
</evidence>
<feature type="chain" id="PRO_5007871185" evidence="3">
    <location>
        <begin position="20"/>
        <end position="529"/>
    </location>
</feature>
<evidence type="ECO:0000256" key="1">
    <source>
        <dbReference type="ARBA" id="ARBA00010088"/>
    </source>
</evidence>
<feature type="domain" description="Peptidase S33 tripeptidyl aminopeptidase-like C-terminal" evidence="5">
    <location>
        <begin position="427"/>
        <end position="520"/>
    </location>
</feature>
<reference evidence="6 7" key="1">
    <citation type="journal article" date="2016" name="Mol. Biol. Evol.">
        <title>Comparative Genomics of Early-Diverging Mushroom-Forming Fungi Provides Insights into the Origins of Lignocellulose Decay Capabilities.</title>
        <authorList>
            <person name="Nagy L.G."/>
            <person name="Riley R."/>
            <person name="Tritt A."/>
            <person name="Adam C."/>
            <person name="Daum C."/>
            <person name="Floudas D."/>
            <person name="Sun H."/>
            <person name="Yadav J.S."/>
            <person name="Pangilinan J."/>
            <person name="Larsson K.H."/>
            <person name="Matsuura K."/>
            <person name="Barry K."/>
            <person name="Labutti K."/>
            <person name="Kuo R."/>
            <person name="Ohm R.A."/>
            <person name="Bhattacharya S.S."/>
            <person name="Shirouzu T."/>
            <person name="Yoshinaga Y."/>
            <person name="Martin F.M."/>
            <person name="Grigoriev I.V."/>
            <person name="Hibbett D.S."/>
        </authorList>
    </citation>
    <scope>NUCLEOTIDE SEQUENCE [LARGE SCALE GENOMIC DNA]</scope>
    <source>
        <strain evidence="6 7">HHB12029</strain>
    </source>
</reference>
<keyword evidence="7" id="KW-1185">Reference proteome</keyword>
<dbReference type="InterPro" id="IPR013595">
    <property type="entry name" value="Pept_S33_TAP-like_C"/>
</dbReference>
<proteinExistence type="inferred from homology"/>
<dbReference type="Gene3D" id="3.40.50.1820">
    <property type="entry name" value="alpha/beta hydrolase"/>
    <property type="match status" value="1"/>
</dbReference>
<evidence type="ECO:0000313" key="6">
    <source>
        <dbReference type="EMBL" id="KZW00570.1"/>
    </source>
</evidence>
<protein>
    <submittedName>
        <fullName evidence="6">Alpha/beta-hydrolase</fullName>
    </submittedName>
</protein>
<feature type="domain" description="AB hydrolase-1" evidence="4">
    <location>
        <begin position="95"/>
        <end position="250"/>
    </location>
</feature>
<dbReference type="Pfam" id="PF00561">
    <property type="entry name" value="Abhydrolase_1"/>
    <property type="match status" value="1"/>
</dbReference>
<organism evidence="6 7">
    <name type="scientific">Exidia glandulosa HHB12029</name>
    <dbReference type="NCBI Taxonomy" id="1314781"/>
    <lineage>
        <taxon>Eukaryota</taxon>
        <taxon>Fungi</taxon>
        <taxon>Dikarya</taxon>
        <taxon>Basidiomycota</taxon>
        <taxon>Agaricomycotina</taxon>
        <taxon>Agaricomycetes</taxon>
        <taxon>Auriculariales</taxon>
        <taxon>Exidiaceae</taxon>
        <taxon>Exidia</taxon>
    </lineage>
</organism>
<dbReference type="AlphaFoldDB" id="A0A166BFE7"/>
<accession>A0A166BFE7</accession>
<name>A0A166BFE7_EXIGL</name>
<dbReference type="STRING" id="1314781.A0A166BFE7"/>
<dbReference type="InParanoid" id="A0A166BFE7"/>
<dbReference type="PANTHER" id="PTHR43248">
    <property type="entry name" value="2-SUCCINYL-6-HYDROXY-2,4-CYCLOHEXADIENE-1-CARBOXYLATE SYNTHASE"/>
    <property type="match status" value="1"/>
</dbReference>
<evidence type="ECO:0000259" key="5">
    <source>
        <dbReference type="Pfam" id="PF08386"/>
    </source>
</evidence>
<evidence type="ECO:0000313" key="7">
    <source>
        <dbReference type="Proteomes" id="UP000077266"/>
    </source>
</evidence>
<feature type="signal peptide" evidence="3">
    <location>
        <begin position="1"/>
        <end position="19"/>
    </location>
</feature>
<evidence type="ECO:0000256" key="2">
    <source>
        <dbReference type="ARBA" id="ARBA00022801"/>
    </source>
</evidence>
<dbReference type="OrthoDB" id="425534at2759"/>
<dbReference type="EMBL" id="KV425900">
    <property type="protein sequence ID" value="KZW00570.1"/>
    <property type="molecule type" value="Genomic_DNA"/>
</dbReference>
<gene>
    <name evidence="6" type="ORF">EXIGLDRAFT_639318</name>
</gene>
<evidence type="ECO:0000256" key="3">
    <source>
        <dbReference type="SAM" id="SignalP"/>
    </source>
</evidence>
<dbReference type="InterPro" id="IPR051601">
    <property type="entry name" value="Serine_prot/Carboxylest_S33"/>
</dbReference>
<comment type="similarity">
    <text evidence="1">Belongs to the peptidase S33 family.</text>
</comment>
<dbReference type="GO" id="GO:0016787">
    <property type="term" value="F:hydrolase activity"/>
    <property type="evidence" value="ECO:0007669"/>
    <property type="project" value="UniProtKB-KW"/>
</dbReference>
<dbReference type="Pfam" id="PF08386">
    <property type="entry name" value="Abhydrolase_4"/>
    <property type="match status" value="1"/>
</dbReference>
<dbReference type="SUPFAM" id="SSF53474">
    <property type="entry name" value="alpha/beta-Hydrolases"/>
    <property type="match status" value="1"/>
</dbReference>
<dbReference type="InterPro" id="IPR029058">
    <property type="entry name" value="AB_hydrolase_fold"/>
</dbReference>
<keyword evidence="3" id="KW-0732">Signal</keyword>
<dbReference type="InterPro" id="IPR000073">
    <property type="entry name" value="AB_hydrolase_1"/>
</dbReference>